<dbReference type="RefSeq" id="WP_178132654.1">
    <property type="nucleotide sequence ID" value="NZ_BAABJB010000024.1"/>
</dbReference>
<feature type="region of interest" description="Disordered" evidence="1">
    <location>
        <begin position="1"/>
        <end position="141"/>
    </location>
</feature>
<sequence length="338" mass="34807">MTQPPLSPWAPPPPPPPEPGETDTAVIPAVQPDEPVTAAIQRPVDADTAALPQVTARGFAQSPTPFPPPSSVAPLEAPTQPLATTPPPLTPAALALLAAAPSAGPPPAPPPPTPSPPVPLPAPAAGPPLWTAAPPGPPPLAPPAVPPPGLVVQPAAVHAPTAPKGWWRRNLWGLLALVPVLALAMGPGVKEGLDVYNRVDFHEAVNPGADGWVSYSDARIKLAELAPTTDVKTYGGEPFPVPAGTRVWRATITFEASTTKAVGGCTLALEDKDGRMFGPNPDELDGARVGFPACTPEDDNAPSPWQTVTYFVLPESATPAAVWVSRATSMPRYARLPA</sequence>
<feature type="compositionally biased region" description="Pro residues" evidence="1">
    <location>
        <begin position="1"/>
        <end position="19"/>
    </location>
</feature>
<dbReference type="EMBL" id="BLPG01000001">
    <property type="protein sequence ID" value="GFJ90256.1"/>
    <property type="molecule type" value="Genomic_DNA"/>
</dbReference>
<comment type="caution">
    <text evidence="2">The sequence shown here is derived from an EMBL/GenBank/DDBJ whole genome shotgun (WGS) entry which is preliminary data.</text>
</comment>
<evidence type="ECO:0000256" key="1">
    <source>
        <dbReference type="SAM" id="MobiDB-lite"/>
    </source>
</evidence>
<organism evidence="2 3">
    <name type="scientific">Phytohabitans rumicis</name>
    <dbReference type="NCBI Taxonomy" id="1076125"/>
    <lineage>
        <taxon>Bacteria</taxon>
        <taxon>Bacillati</taxon>
        <taxon>Actinomycetota</taxon>
        <taxon>Actinomycetes</taxon>
        <taxon>Micromonosporales</taxon>
        <taxon>Micromonosporaceae</taxon>
    </lineage>
</organism>
<keyword evidence="3" id="KW-1185">Reference proteome</keyword>
<accession>A0A6V8L802</accession>
<dbReference type="PRINTS" id="PR01217">
    <property type="entry name" value="PRICHEXTENSN"/>
</dbReference>
<reference evidence="2 3" key="1">
    <citation type="submission" date="2020-03" db="EMBL/GenBank/DDBJ databases">
        <title>Whole genome shotgun sequence of Phytohabitans rumicis NBRC 108638.</title>
        <authorList>
            <person name="Komaki H."/>
            <person name="Tamura T."/>
        </authorList>
    </citation>
    <scope>NUCLEOTIDE SEQUENCE [LARGE SCALE GENOMIC DNA]</scope>
    <source>
        <strain evidence="2 3">NBRC 108638</strain>
    </source>
</reference>
<feature type="compositionally biased region" description="Low complexity" evidence="1">
    <location>
        <begin position="91"/>
        <end position="102"/>
    </location>
</feature>
<reference evidence="2 3" key="2">
    <citation type="submission" date="2020-03" db="EMBL/GenBank/DDBJ databases">
        <authorList>
            <person name="Ichikawa N."/>
            <person name="Kimura A."/>
            <person name="Kitahashi Y."/>
            <person name="Uohara A."/>
        </authorList>
    </citation>
    <scope>NUCLEOTIDE SEQUENCE [LARGE SCALE GENOMIC DNA]</scope>
    <source>
        <strain evidence="2 3">NBRC 108638</strain>
    </source>
</reference>
<feature type="compositionally biased region" description="Pro residues" evidence="1">
    <location>
        <begin position="103"/>
        <end position="126"/>
    </location>
</feature>
<name>A0A6V8L802_9ACTN</name>
<dbReference type="AlphaFoldDB" id="A0A6V8L802"/>
<evidence type="ECO:0000313" key="2">
    <source>
        <dbReference type="EMBL" id="GFJ90256.1"/>
    </source>
</evidence>
<feature type="compositionally biased region" description="Low complexity" evidence="1">
    <location>
        <begin position="72"/>
        <end position="83"/>
    </location>
</feature>
<protein>
    <submittedName>
        <fullName evidence="2">Uncharacterized protein</fullName>
    </submittedName>
</protein>
<evidence type="ECO:0000313" key="3">
    <source>
        <dbReference type="Proteomes" id="UP000482960"/>
    </source>
</evidence>
<gene>
    <name evidence="2" type="ORF">Prum_038980</name>
</gene>
<dbReference type="Proteomes" id="UP000482960">
    <property type="component" value="Unassembled WGS sequence"/>
</dbReference>
<proteinExistence type="predicted"/>